<dbReference type="Pfam" id="PF00370">
    <property type="entry name" value="FGGY_N"/>
    <property type="match status" value="1"/>
</dbReference>
<feature type="binding site" evidence="9">
    <location>
        <position position="238"/>
    </location>
    <ligand>
        <name>sn-glycerol 3-phosphate</name>
        <dbReference type="ChEBI" id="CHEBI:57597"/>
    </ligand>
</feature>
<evidence type="ECO:0000256" key="10">
    <source>
        <dbReference type="RuleBase" id="RU003733"/>
    </source>
</evidence>
<dbReference type="InterPro" id="IPR018484">
    <property type="entry name" value="FGGY_N"/>
</dbReference>
<evidence type="ECO:0000256" key="9">
    <source>
        <dbReference type="HAMAP-Rule" id="MF_00186"/>
    </source>
</evidence>
<keyword evidence="5 9" id="KW-0418">Kinase</keyword>
<feature type="binding site" evidence="9">
    <location>
        <position position="239"/>
    </location>
    <ligand>
        <name>glycerol</name>
        <dbReference type="ChEBI" id="CHEBI:17754"/>
    </ligand>
</feature>
<reference evidence="13 14" key="1">
    <citation type="journal article" date="2016" name="Nat. Commun.">
        <title>Thousands of microbial genomes shed light on interconnected biogeochemical processes in an aquifer system.</title>
        <authorList>
            <person name="Anantharaman K."/>
            <person name="Brown C.T."/>
            <person name="Hug L.A."/>
            <person name="Sharon I."/>
            <person name="Castelle C.J."/>
            <person name="Probst A.J."/>
            <person name="Thomas B.C."/>
            <person name="Singh A."/>
            <person name="Wilkins M.J."/>
            <person name="Karaoz U."/>
            <person name="Brodie E.L."/>
            <person name="Williams K.H."/>
            <person name="Hubbard S.S."/>
            <person name="Banfield J.F."/>
        </authorList>
    </citation>
    <scope>NUCLEOTIDE SEQUENCE [LARGE SCALE GENOMIC DNA]</scope>
    <source>
        <strain evidence="14">RIFCSPLOWO2_12_FULL_64_10</strain>
    </source>
</reference>
<name>A0A1F6CA02_HANXR</name>
<protein>
    <recommendedName>
        <fullName evidence="9">Glycerol kinase</fullName>
        <ecNumber evidence="9">2.7.1.30</ecNumber>
    </recommendedName>
    <alternativeName>
        <fullName evidence="9">ATP:glycerol 3-phosphotransferase</fullName>
    </alternativeName>
    <alternativeName>
        <fullName evidence="9">Glycerokinase</fullName>
        <shortName evidence="9">GK</shortName>
    </alternativeName>
</protein>
<evidence type="ECO:0000256" key="1">
    <source>
        <dbReference type="ARBA" id="ARBA00005190"/>
    </source>
</evidence>
<feature type="binding site" evidence="9">
    <location>
        <position position="80"/>
    </location>
    <ligand>
        <name>sn-glycerol 3-phosphate</name>
        <dbReference type="ChEBI" id="CHEBI:57597"/>
    </ligand>
</feature>
<feature type="binding site" evidence="9">
    <location>
        <position position="9"/>
    </location>
    <ligand>
        <name>ADP</name>
        <dbReference type="ChEBI" id="CHEBI:456216"/>
    </ligand>
</feature>
<gene>
    <name evidence="9" type="primary">glpK</name>
    <name evidence="13" type="ORF">A3F84_17150</name>
</gene>
<feature type="binding site" evidence="9">
    <location>
        <position position="79"/>
    </location>
    <ligand>
        <name>sn-glycerol 3-phosphate</name>
        <dbReference type="ChEBI" id="CHEBI:57597"/>
    </ligand>
</feature>
<feature type="binding site" evidence="9">
    <location>
        <position position="79"/>
    </location>
    <ligand>
        <name>glycerol</name>
        <dbReference type="ChEBI" id="CHEBI:17754"/>
    </ligand>
</feature>
<dbReference type="Pfam" id="PF02782">
    <property type="entry name" value="FGGY_C"/>
    <property type="match status" value="1"/>
</dbReference>
<dbReference type="CDD" id="cd07786">
    <property type="entry name" value="FGGY_EcGK_like"/>
    <property type="match status" value="1"/>
</dbReference>
<comment type="caution">
    <text evidence="13">The sequence shown here is derived from an EMBL/GenBank/DDBJ whole genome shotgun (WGS) entry which is preliminary data.</text>
</comment>
<comment type="similarity">
    <text evidence="2 9 10">Belongs to the FGGY kinase family.</text>
</comment>
<feature type="binding site" evidence="9">
    <location>
        <position position="408"/>
    </location>
    <ligand>
        <name>ADP</name>
        <dbReference type="ChEBI" id="CHEBI:456216"/>
    </ligand>
</feature>
<feature type="binding site" evidence="9">
    <location>
        <position position="238"/>
    </location>
    <ligand>
        <name>glycerol</name>
        <dbReference type="ChEBI" id="CHEBI:17754"/>
    </ligand>
</feature>
<dbReference type="NCBIfam" id="TIGR01311">
    <property type="entry name" value="glycerol_kin"/>
    <property type="match status" value="1"/>
</dbReference>
<feature type="binding site" evidence="9">
    <location>
        <position position="10"/>
    </location>
    <ligand>
        <name>ATP</name>
        <dbReference type="ChEBI" id="CHEBI:30616"/>
    </ligand>
</feature>
<evidence type="ECO:0000256" key="7">
    <source>
        <dbReference type="ARBA" id="ARBA00022840"/>
    </source>
</evidence>
<evidence type="ECO:0000259" key="12">
    <source>
        <dbReference type="Pfam" id="PF02782"/>
    </source>
</evidence>
<sequence>MILAIDQGTTGTTALVLDPRGGAQGRGYAEVPQIYPQPGWVEHDPEAIWEGVCRAIADALRAARIDGSRVAGIGITNQRETTVLWDRRTGAPVHNAVVWQCRRTAERCDRLRPLAGLIRERTGLVLDPYFSATKIAHLLDSIPGLRARAERGEIAFGTVDAWLIHKFTAGRVHATDPTNASRTMLYHIGDLAWDDRLLAALDVPRQVLPEVRPSSGAFGKTASGPLPAGIPIAGVAGDQQAALFGQGAASEGGVKNTYGTGCFTLFCTGERLVPSRHGLLTTVCCGPSGGPAYALEGSVFNAGSAVQWLRDGLGLIASADETEALARSVPDAGGAFLVPAFTGLGAPHWDARARGTLVGLTRGSTKAHIVRATLESIACQTADLIAAMQADAGAKVPALKVDGGAARNDFLMQTQADLLGVPVIRPKMIETTALGAGLLAGMAVGLWGGPDDLAGLNPPERTFEPVGDRDRCEALLAGWRKAVETARYHGRPDP</sequence>
<keyword evidence="3 9" id="KW-0808">Transferase</keyword>
<evidence type="ECO:0000259" key="11">
    <source>
        <dbReference type="Pfam" id="PF00370"/>
    </source>
</evidence>
<dbReference type="PANTHER" id="PTHR10196">
    <property type="entry name" value="SUGAR KINASE"/>
    <property type="match status" value="1"/>
</dbReference>
<dbReference type="InterPro" id="IPR043129">
    <property type="entry name" value="ATPase_NBD"/>
</dbReference>
<comment type="activity regulation">
    <text evidence="9">Inhibited by fructose 1,6-bisphosphate (FBP).</text>
</comment>
<dbReference type="InterPro" id="IPR018483">
    <property type="entry name" value="Carb_kinase_FGGY_CS"/>
</dbReference>
<feature type="binding site" evidence="9">
    <location>
        <position position="303"/>
    </location>
    <ligand>
        <name>ATP</name>
        <dbReference type="ChEBI" id="CHEBI:30616"/>
    </ligand>
</feature>
<dbReference type="FunFam" id="3.30.420.40:FF:000007">
    <property type="entry name" value="Glycerol kinase"/>
    <property type="match status" value="1"/>
</dbReference>
<dbReference type="GO" id="GO:0005829">
    <property type="term" value="C:cytosol"/>
    <property type="evidence" value="ECO:0007669"/>
    <property type="project" value="TreeGrafter"/>
</dbReference>
<dbReference type="NCBIfam" id="NF000756">
    <property type="entry name" value="PRK00047.1"/>
    <property type="match status" value="1"/>
</dbReference>
<dbReference type="AlphaFoldDB" id="A0A1F6CA02"/>
<keyword evidence="6 9" id="KW-0319">Glycerol metabolism</keyword>
<comment type="pathway">
    <text evidence="1 9">Polyol metabolism; glycerol degradation via glycerol kinase pathway; sn-glycerol 3-phosphate from glycerol: step 1/1.</text>
</comment>
<feature type="binding site" evidence="9">
    <location>
        <position position="129"/>
    </location>
    <ligand>
        <name>sn-glycerol 3-phosphate</name>
        <dbReference type="ChEBI" id="CHEBI:57597"/>
    </ligand>
</feature>
<dbReference type="GO" id="GO:0004370">
    <property type="term" value="F:glycerol kinase activity"/>
    <property type="evidence" value="ECO:0007669"/>
    <property type="project" value="UniProtKB-UniRule"/>
</dbReference>
<comment type="caution">
    <text evidence="9">Lacks conserved residue(s) required for the propagation of feature annotation.</text>
</comment>
<feature type="binding site" evidence="9">
    <location>
        <position position="260"/>
    </location>
    <ligand>
        <name>ATP</name>
        <dbReference type="ChEBI" id="CHEBI:30616"/>
    </ligand>
</feature>
<dbReference type="InterPro" id="IPR018485">
    <property type="entry name" value="FGGY_C"/>
</dbReference>
<evidence type="ECO:0000256" key="8">
    <source>
        <dbReference type="ARBA" id="ARBA00052101"/>
    </source>
</evidence>
<feature type="binding site" evidence="9">
    <location>
        <position position="307"/>
    </location>
    <ligand>
        <name>ATP</name>
        <dbReference type="ChEBI" id="CHEBI:30616"/>
    </ligand>
</feature>
<evidence type="ECO:0000256" key="3">
    <source>
        <dbReference type="ARBA" id="ARBA00022679"/>
    </source>
</evidence>
<comment type="function">
    <text evidence="9">Key enzyme in the regulation of glycerol uptake and metabolism. Catalyzes the phosphorylation of glycerol to yield sn-glycerol 3-phosphate.</text>
</comment>
<feature type="binding site" evidence="9">
    <location>
        <position position="404"/>
    </location>
    <ligand>
        <name>ATP</name>
        <dbReference type="ChEBI" id="CHEBI:30616"/>
    </ligand>
</feature>
<dbReference type="PANTHER" id="PTHR10196:SF69">
    <property type="entry name" value="GLYCEROL KINASE"/>
    <property type="match status" value="1"/>
</dbReference>
<dbReference type="Gene3D" id="3.30.420.40">
    <property type="match status" value="2"/>
</dbReference>
<evidence type="ECO:0000313" key="14">
    <source>
        <dbReference type="Proteomes" id="UP000178606"/>
    </source>
</evidence>
<accession>A0A1F6CA02</accession>
<dbReference type="FunFam" id="3.30.420.40:FF:000008">
    <property type="entry name" value="Glycerol kinase"/>
    <property type="match status" value="1"/>
</dbReference>
<dbReference type="SUPFAM" id="SSF53067">
    <property type="entry name" value="Actin-like ATPase domain"/>
    <property type="match status" value="2"/>
</dbReference>
<dbReference type="GO" id="GO:0005524">
    <property type="term" value="F:ATP binding"/>
    <property type="evidence" value="ECO:0007669"/>
    <property type="project" value="UniProtKB-UniRule"/>
</dbReference>
<feature type="domain" description="Carbohydrate kinase FGGY C-terminal" evidence="12">
    <location>
        <begin position="255"/>
        <end position="443"/>
    </location>
</feature>
<dbReference type="InterPro" id="IPR000577">
    <property type="entry name" value="Carb_kinase_FGGY"/>
</dbReference>
<organism evidence="13 14">
    <name type="scientific">Handelsmanbacteria sp. (strain RIFCSPLOWO2_12_FULL_64_10)</name>
    <dbReference type="NCBI Taxonomy" id="1817868"/>
    <lineage>
        <taxon>Bacteria</taxon>
        <taxon>Candidatus Handelsmaniibacteriota</taxon>
    </lineage>
</organism>
<dbReference type="Proteomes" id="UP000178606">
    <property type="component" value="Unassembled WGS sequence"/>
</dbReference>
<dbReference type="PIRSF" id="PIRSF000538">
    <property type="entry name" value="GlpK"/>
    <property type="match status" value="1"/>
</dbReference>
<feature type="binding site" evidence="9">
    <location>
        <position position="404"/>
    </location>
    <ligand>
        <name>ADP</name>
        <dbReference type="ChEBI" id="CHEBI:456216"/>
    </ligand>
</feature>
<feature type="binding site" evidence="9">
    <location>
        <position position="80"/>
    </location>
    <ligand>
        <name>glycerol</name>
        <dbReference type="ChEBI" id="CHEBI:17754"/>
    </ligand>
</feature>
<evidence type="ECO:0000256" key="5">
    <source>
        <dbReference type="ARBA" id="ARBA00022777"/>
    </source>
</evidence>
<feature type="binding site" evidence="9">
    <location>
        <position position="9"/>
    </location>
    <ligand>
        <name>ATP</name>
        <dbReference type="ChEBI" id="CHEBI:30616"/>
    </ligand>
</feature>
<feature type="binding site" evidence="9">
    <location>
        <position position="129"/>
    </location>
    <ligand>
        <name>glycerol</name>
        <dbReference type="ChEBI" id="CHEBI:17754"/>
    </ligand>
</feature>
<evidence type="ECO:0000256" key="6">
    <source>
        <dbReference type="ARBA" id="ARBA00022798"/>
    </source>
</evidence>
<dbReference type="PROSITE" id="PS00445">
    <property type="entry name" value="FGGY_KINASES_2"/>
    <property type="match status" value="1"/>
</dbReference>
<keyword evidence="7 9" id="KW-0067">ATP-binding</keyword>
<proteinExistence type="inferred from homology"/>
<feature type="binding site" evidence="9">
    <location>
        <position position="260"/>
    </location>
    <ligand>
        <name>ADP</name>
        <dbReference type="ChEBI" id="CHEBI:456216"/>
    </ligand>
</feature>
<dbReference type="InterPro" id="IPR005999">
    <property type="entry name" value="Glycerol_kin"/>
</dbReference>
<dbReference type="GO" id="GO:0019563">
    <property type="term" value="P:glycerol catabolic process"/>
    <property type="evidence" value="ECO:0007669"/>
    <property type="project" value="UniProtKB-UniRule"/>
</dbReference>
<keyword evidence="4 9" id="KW-0547">Nucleotide-binding</keyword>
<dbReference type="UniPathway" id="UPA00618">
    <property type="reaction ID" value="UER00672"/>
</dbReference>
<evidence type="ECO:0000256" key="4">
    <source>
        <dbReference type="ARBA" id="ARBA00022741"/>
    </source>
</evidence>
<dbReference type="HAMAP" id="MF_00186">
    <property type="entry name" value="Glycerol_kin"/>
    <property type="match status" value="1"/>
</dbReference>
<feature type="domain" description="Carbohydrate kinase FGGY N-terminal" evidence="11">
    <location>
        <begin position="1"/>
        <end position="245"/>
    </location>
</feature>
<dbReference type="GO" id="GO:0006072">
    <property type="term" value="P:glycerol-3-phosphate metabolic process"/>
    <property type="evidence" value="ECO:0007669"/>
    <property type="project" value="InterPro"/>
</dbReference>
<evidence type="ECO:0000313" key="13">
    <source>
        <dbReference type="EMBL" id="OGG45881.1"/>
    </source>
</evidence>
<comment type="catalytic activity">
    <reaction evidence="8 9">
        <text>glycerol + ATP = sn-glycerol 3-phosphate + ADP + H(+)</text>
        <dbReference type="Rhea" id="RHEA:21644"/>
        <dbReference type="ChEBI" id="CHEBI:15378"/>
        <dbReference type="ChEBI" id="CHEBI:17754"/>
        <dbReference type="ChEBI" id="CHEBI:30616"/>
        <dbReference type="ChEBI" id="CHEBI:57597"/>
        <dbReference type="ChEBI" id="CHEBI:456216"/>
        <dbReference type="EC" id="2.7.1.30"/>
    </reaction>
</comment>
<feature type="binding site" evidence="9">
    <location>
        <position position="9"/>
    </location>
    <ligand>
        <name>sn-glycerol 3-phosphate</name>
        <dbReference type="ChEBI" id="CHEBI:57597"/>
    </ligand>
</feature>
<feature type="binding site" evidence="9">
    <location>
        <position position="303"/>
    </location>
    <ligand>
        <name>ADP</name>
        <dbReference type="ChEBI" id="CHEBI:456216"/>
    </ligand>
</feature>
<dbReference type="EC" id="2.7.1.30" evidence="9"/>
<evidence type="ECO:0000256" key="2">
    <source>
        <dbReference type="ARBA" id="ARBA00009156"/>
    </source>
</evidence>
<dbReference type="EMBL" id="MFKF01000360">
    <property type="protein sequence ID" value="OGG45881.1"/>
    <property type="molecule type" value="Genomic_DNA"/>
</dbReference>